<keyword evidence="2" id="KW-1185">Reference proteome</keyword>
<name>A0AAJ6CN01_9BASI</name>
<dbReference type="Proteomes" id="UP001217582">
    <property type="component" value="Chromosome 5"/>
</dbReference>
<evidence type="ECO:0000313" key="2">
    <source>
        <dbReference type="Proteomes" id="UP001217582"/>
    </source>
</evidence>
<proteinExistence type="predicted"/>
<gene>
    <name evidence="1" type="ORF">MARU1_002880</name>
</gene>
<sequence length="240" mass="26556">MVLSRVPWWRLSLLRVPRTPKVVRPLSTSARVGFSLMSLFSMKSVTDALGTSESASVLREASPAAPTKQPYTLVFVHSSAWGVSRQAWQSWIMYFREAGYDCLDVQVELPAKPADGASQDDALAEQISSQVRQSALQREPVLFVRDRADETVPSYLGHGGLFTNTRGPMAGLVLLHPRSPEILQKADWPSGTPVLVIPASDAESWEGAVPSRHVKVLGDRWSEKEGLLKEVESWMRYVGL</sequence>
<organism evidence="1 2">
    <name type="scientific">Malassezia arunalokei</name>
    <dbReference type="NCBI Taxonomy" id="1514897"/>
    <lineage>
        <taxon>Eukaryota</taxon>
        <taxon>Fungi</taxon>
        <taxon>Dikarya</taxon>
        <taxon>Basidiomycota</taxon>
        <taxon>Ustilaginomycotina</taxon>
        <taxon>Malasseziomycetes</taxon>
        <taxon>Malasseziales</taxon>
        <taxon>Malasseziaceae</taxon>
        <taxon>Malassezia</taxon>
    </lineage>
</organism>
<dbReference type="AlphaFoldDB" id="A0AAJ6CN01"/>
<protein>
    <submittedName>
        <fullName evidence="1">Uncharacterized protein</fullName>
    </submittedName>
</protein>
<dbReference type="EMBL" id="CP119920">
    <property type="protein sequence ID" value="WFD16837.1"/>
    <property type="molecule type" value="Genomic_DNA"/>
</dbReference>
<accession>A0AAJ6CN01</accession>
<reference evidence="1 2" key="1">
    <citation type="submission" date="2023-03" db="EMBL/GenBank/DDBJ databases">
        <title>Mating type loci evolution in Malassezia.</title>
        <authorList>
            <person name="Coelho M.A."/>
        </authorList>
    </citation>
    <scope>NUCLEOTIDE SEQUENCE [LARGE SCALE GENOMIC DNA]</scope>
    <source>
        <strain evidence="1 2">CBS 13387</strain>
    </source>
</reference>
<evidence type="ECO:0000313" key="1">
    <source>
        <dbReference type="EMBL" id="WFD16837.1"/>
    </source>
</evidence>